<dbReference type="EMBL" id="PDNA01000144">
    <property type="protein sequence ID" value="PGH10616.1"/>
    <property type="molecule type" value="Genomic_DNA"/>
</dbReference>
<feature type="compositionally biased region" description="Polar residues" evidence="2">
    <location>
        <begin position="173"/>
        <end position="198"/>
    </location>
</feature>
<feature type="compositionally biased region" description="Polar residues" evidence="2">
    <location>
        <begin position="142"/>
        <end position="151"/>
    </location>
</feature>
<accession>A0A2B7XN80</accession>
<proteinExistence type="predicted"/>
<protein>
    <submittedName>
        <fullName evidence="3">Uncharacterized protein</fullName>
    </submittedName>
</protein>
<comment type="caution">
    <text evidence="3">The sequence shown here is derived from an EMBL/GenBank/DDBJ whole genome shotgun (WGS) entry which is preliminary data.</text>
</comment>
<evidence type="ECO:0000313" key="3">
    <source>
        <dbReference type="EMBL" id="PGH10616.1"/>
    </source>
</evidence>
<organism evidence="3 4">
    <name type="scientific">Polytolypa hystricis (strain UAMH7299)</name>
    <dbReference type="NCBI Taxonomy" id="1447883"/>
    <lineage>
        <taxon>Eukaryota</taxon>
        <taxon>Fungi</taxon>
        <taxon>Dikarya</taxon>
        <taxon>Ascomycota</taxon>
        <taxon>Pezizomycotina</taxon>
        <taxon>Eurotiomycetes</taxon>
        <taxon>Eurotiomycetidae</taxon>
        <taxon>Onygenales</taxon>
        <taxon>Onygenales incertae sedis</taxon>
        <taxon>Polytolypa</taxon>
    </lineage>
</organism>
<feature type="region of interest" description="Disordered" evidence="2">
    <location>
        <begin position="121"/>
        <end position="249"/>
    </location>
</feature>
<feature type="region of interest" description="Disordered" evidence="2">
    <location>
        <begin position="1"/>
        <end position="50"/>
    </location>
</feature>
<keyword evidence="4" id="KW-1185">Reference proteome</keyword>
<dbReference type="AlphaFoldDB" id="A0A2B7XN80"/>
<dbReference type="Proteomes" id="UP000224634">
    <property type="component" value="Unassembled WGS sequence"/>
</dbReference>
<gene>
    <name evidence="3" type="ORF">AJ80_07467</name>
</gene>
<feature type="compositionally biased region" description="Low complexity" evidence="2">
    <location>
        <begin position="204"/>
        <end position="224"/>
    </location>
</feature>
<reference evidence="3 4" key="1">
    <citation type="submission" date="2017-10" db="EMBL/GenBank/DDBJ databases">
        <title>Comparative genomics in systemic dimorphic fungi from Ajellomycetaceae.</title>
        <authorList>
            <person name="Munoz J.F."/>
            <person name="Mcewen J.G."/>
            <person name="Clay O.K."/>
            <person name="Cuomo C.A."/>
        </authorList>
    </citation>
    <scope>NUCLEOTIDE SEQUENCE [LARGE SCALE GENOMIC DNA]</scope>
    <source>
        <strain evidence="3 4">UAMH7299</strain>
    </source>
</reference>
<evidence type="ECO:0000256" key="1">
    <source>
        <dbReference type="SAM" id="Coils"/>
    </source>
</evidence>
<feature type="coiled-coil region" evidence="1">
    <location>
        <begin position="445"/>
        <end position="472"/>
    </location>
</feature>
<sequence>MDPTGTGSDGPCRPFWFKAQKEPKDQSPSEPVSGGQAGIDVIDPSDNTSTTAIAPQAATNLVAAELPARLHPRPSRASSIVSTMTTSTFTSLQEDSRSVRSIDIRLGGKVFHINRDASRISITDQTGLPPYSPPQYPSPSPLTQNYSQLPELNTPIGDASDHLESPDLYSLFQEPSTPSASHHMGQSASQEQKLTTPKSRFDLTTSPGNPATTSNSTSGTNEEATVWRSPSFNPGPERLSVVPKRRSVSQSNITDHLRCGGKNINPRLRRRNGIRLPKLFTDVTDGRFGENSLAGVFELEGSPSTGKITHSAGPSFGRDDQPYSPSSAFIGQTATGRFPAAESTTISPAERAGPKLFTITPKYPSLVVAQSPAEVEEGHVETEMPPAMDTANDISIHYTRLIRSIDRDHRKALHERDKELAAMRERLNEVDQVYRQELKSRDFTIEDLRVRLDNLQEQMAMHIEKAQNEVEDLWESRWKDRDRHLMERMRRMELDSQKHVERAVAERDEEWADEWASRNSQLLDRLKAAEKAAEASALFS</sequence>
<evidence type="ECO:0000313" key="4">
    <source>
        <dbReference type="Proteomes" id="UP000224634"/>
    </source>
</evidence>
<dbReference type="OrthoDB" id="5393115at2759"/>
<name>A0A2B7XN80_POLH7</name>
<feature type="compositionally biased region" description="Pro residues" evidence="2">
    <location>
        <begin position="130"/>
        <end position="140"/>
    </location>
</feature>
<keyword evidence="1" id="KW-0175">Coiled coil</keyword>
<evidence type="ECO:0000256" key="2">
    <source>
        <dbReference type="SAM" id="MobiDB-lite"/>
    </source>
</evidence>